<organism evidence="8 9">
    <name type="scientific">Devosia neptuniae</name>
    <dbReference type="NCBI Taxonomy" id="191302"/>
    <lineage>
        <taxon>Bacteria</taxon>
        <taxon>Pseudomonadati</taxon>
        <taxon>Pseudomonadota</taxon>
        <taxon>Alphaproteobacteria</taxon>
        <taxon>Hyphomicrobiales</taxon>
        <taxon>Devosiaceae</taxon>
        <taxon>Devosia</taxon>
    </lineage>
</organism>
<feature type="transmembrane region" description="Helical" evidence="7">
    <location>
        <begin position="440"/>
        <end position="463"/>
    </location>
</feature>
<comment type="similarity">
    <text evidence="2">Belongs to the polysaccharide synthase family.</text>
</comment>
<evidence type="ECO:0000256" key="1">
    <source>
        <dbReference type="ARBA" id="ARBA00004651"/>
    </source>
</evidence>
<dbReference type="EMBL" id="CP104965">
    <property type="protein sequence ID" value="UXN70655.1"/>
    <property type="molecule type" value="Genomic_DNA"/>
</dbReference>
<dbReference type="InterPro" id="IPR050833">
    <property type="entry name" value="Poly_Biosynth_Transport"/>
</dbReference>
<keyword evidence="4 7" id="KW-0812">Transmembrane</keyword>
<feature type="transmembrane region" description="Helical" evidence="7">
    <location>
        <begin position="12"/>
        <end position="34"/>
    </location>
</feature>
<keyword evidence="5 7" id="KW-1133">Transmembrane helix</keyword>
<dbReference type="PANTHER" id="PTHR30250:SF10">
    <property type="entry name" value="LIPOPOLYSACCHARIDE BIOSYNTHESIS PROTEIN WZXC"/>
    <property type="match status" value="1"/>
</dbReference>
<feature type="transmembrane region" description="Helical" evidence="7">
    <location>
        <begin position="378"/>
        <end position="398"/>
    </location>
</feature>
<feature type="transmembrane region" description="Helical" evidence="7">
    <location>
        <begin position="170"/>
        <end position="191"/>
    </location>
</feature>
<feature type="transmembrane region" description="Helical" evidence="7">
    <location>
        <begin position="317"/>
        <end position="340"/>
    </location>
</feature>
<feature type="transmembrane region" description="Helical" evidence="7">
    <location>
        <begin position="410"/>
        <end position="434"/>
    </location>
</feature>
<evidence type="ECO:0000256" key="7">
    <source>
        <dbReference type="SAM" id="Phobius"/>
    </source>
</evidence>
<reference evidence="8 9" key="1">
    <citation type="submission" date="2022-09" db="EMBL/GenBank/DDBJ databases">
        <title>Interaction between co-microsymbionts with complementary sets of symbiotic genes in legume-rhizobium systems.</title>
        <authorList>
            <person name="Safronova V."/>
            <person name="Sazanova A."/>
            <person name="Afonin A."/>
            <person name="Chirak E."/>
        </authorList>
    </citation>
    <scope>NUCLEOTIDE SEQUENCE [LARGE SCALE GENOMIC DNA]</scope>
    <source>
        <strain evidence="8 9">A18/4-1</strain>
    </source>
</reference>
<dbReference type="RefSeq" id="WP_262169808.1">
    <property type="nucleotide sequence ID" value="NZ_CP104965.1"/>
</dbReference>
<evidence type="ECO:0000313" key="8">
    <source>
        <dbReference type="EMBL" id="UXN70655.1"/>
    </source>
</evidence>
<evidence type="ECO:0000256" key="4">
    <source>
        <dbReference type="ARBA" id="ARBA00022692"/>
    </source>
</evidence>
<comment type="subcellular location">
    <subcellularLocation>
        <location evidence="1">Cell membrane</location>
        <topology evidence="1">Multi-pass membrane protein</topology>
    </subcellularLocation>
</comment>
<feature type="transmembrane region" description="Helical" evidence="7">
    <location>
        <begin position="40"/>
        <end position="58"/>
    </location>
</feature>
<dbReference type="Pfam" id="PF13440">
    <property type="entry name" value="Polysacc_synt_3"/>
    <property type="match status" value="1"/>
</dbReference>
<evidence type="ECO:0000256" key="2">
    <source>
        <dbReference type="ARBA" id="ARBA00007430"/>
    </source>
</evidence>
<evidence type="ECO:0000256" key="6">
    <source>
        <dbReference type="ARBA" id="ARBA00023136"/>
    </source>
</evidence>
<evidence type="ECO:0000313" key="9">
    <source>
        <dbReference type="Proteomes" id="UP001061862"/>
    </source>
</evidence>
<feature type="transmembrane region" description="Helical" evidence="7">
    <location>
        <begin position="283"/>
        <end position="305"/>
    </location>
</feature>
<dbReference type="Proteomes" id="UP001061862">
    <property type="component" value="Chromosome"/>
</dbReference>
<proteinExistence type="inferred from homology"/>
<dbReference type="PANTHER" id="PTHR30250">
    <property type="entry name" value="PST FAMILY PREDICTED COLANIC ACID TRANSPORTER"/>
    <property type="match status" value="1"/>
</dbReference>
<feature type="transmembrane region" description="Helical" evidence="7">
    <location>
        <begin position="79"/>
        <end position="100"/>
    </location>
</feature>
<keyword evidence="6 7" id="KW-0472">Membrane</keyword>
<accession>A0ABY6CEI2</accession>
<protein>
    <submittedName>
        <fullName evidence="8">Oligosaccharide flippase family protein</fullName>
    </submittedName>
</protein>
<sequence length="492" mass="52836">MNFKRQFVVSAFWSSVGNGASSLISFIVFALVVHLVEADAVGVVAFAMAFIVFGRVFVEAGTSELILRRKDFDERYASVAFWLSLANSAIVVLLFALVLAPLIDRVFAPGSGIVLAVLSLSFLVDGSRFVHEAKFRRDFRYRALAVRYMVGTLVSGVVGVWAAYAGYGVWALVAQRLVASVVTTVVTWLSSNWRPSLVWSREYASEQIVHGVGLLGASTLKIIIQRVPELALGIAQGPLSVAIYGVGIRTYEALYQLTAFPLLSAAMSSFARLPDRESLAKAYISTTGFFSTFSFPLFFGTAVVAEQLVPLFFGQKWQTSGLVLIALAVSAPPSILGILLHPLLNALGRTSLIFKLNLGSAIIMVAACAIFAPYGPVVISIVLAVRIYLGLAGILYVLKREVGIDPRAVLLANAPPFISSLVMLAAAIAIRHVLPDDLPAILALAAPVLTGALTYTATMILAFPRHSAQVVQEASEMFPGLKRFAGPLPRTN</sequence>
<gene>
    <name evidence="8" type="ORF">N8A98_05570</name>
</gene>
<keyword evidence="3" id="KW-1003">Cell membrane</keyword>
<evidence type="ECO:0000256" key="5">
    <source>
        <dbReference type="ARBA" id="ARBA00022989"/>
    </source>
</evidence>
<evidence type="ECO:0000256" key="3">
    <source>
        <dbReference type="ARBA" id="ARBA00022475"/>
    </source>
</evidence>
<name>A0ABY6CEI2_9HYPH</name>
<keyword evidence="9" id="KW-1185">Reference proteome</keyword>
<feature type="transmembrane region" description="Helical" evidence="7">
    <location>
        <begin position="352"/>
        <end position="372"/>
    </location>
</feature>
<feature type="transmembrane region" description="Helical" evidence="7">
    <location>
        <begin position="106"/>
        <end position="124"/>
    </location>
</feature>
<feature type="transmembrane region" description="Helical" evidence="7">
    <location>
        <begin position="145"/>
        <end position="164"/>
    </location>
</feature>